<evidence type="ECO:0000256" key="2">
    <source>
        <dbReference type="SAM" id="MobiDB-lite"/>
    </source>
</evidence>
<evidence type="ECO:0000313" key="5">
    <source>
        <dbReference type="Proteomes" id="UP000011715"/>
    </source>
</evidence>
<reference evidence="4" key="4">
    <citation type="journal article" date="2015" name="G3 (Bethesda)">
        <title>Genome sequences of three phytopathogenic species of the Magnaporthaceae family of fungi.</title>
        <authorList>
            <person name="Okagaki L.H."/>
            <person name="Nunes C.C."/>
            <person name="Sailsbery J."/>
            <person name="Clay B."/>
            <person name="Brown D."/>
            <person name="John T."/>
            <person name="Oh Y."/>
            <person name="Young N."/>
            <person name="Fitzgerald M."/>
            <person name="Haas B.J."/>
            <person name="Zeng Q."/>
            <person name="Young S."/>
            <person name="Adiconis X."/>
            <person name="Fan L."/>
            <person name="Levin J.Z."/>
            <person name="Mitchell T.K."/>
            <person name="Okubara P.A."/>
            <person name="Farman M.L."/>
            <person name="Kohn L.M."/>
            <person name="Birren B."/>
            <person name="Ma L.-J."/>
            <person name="Dean R.A."/>
        </authorList>
    </citation>
    <scope>NUCLEOTIDE SEQUENCE</scope>
    <source>
        <strain evidence="4">ATCC 64411 / 73-15</strain>
    </source>
</reference>
<reference evidence="5" key="2">
    <citation type="submission" date="2010-05" db="EMBL/GenBank/DDBJ databases">
        <title>The genome sequence of Magnaporthe poae strain ATCC 64411.</title>
        <authorList>
            <person name="Ma L.-J."/>
            <person name="Dead R."/>
            <person name="Young S."/>
            <person name="Zeng Q."/>
            <person name="Koehrsen M."/>
            <person name="Alvarado L."/>
            <person name="Berlin A."/>
            <person name="Chapman S.B."/>
            <person name="Chen Z."/>
            <person name="Freedman E."/>
            <person name="Gellesch M."/>
            <person name="Goldberg J."/>
            <person name="Griggs A."/>
            <person name="Gujja S."/>
            <person name="Heilman E.R."/>
            <person name="Heiman D."/>
            <person name="Hepburn T."/>
            <person name="Howarth C."/>
            <person name="Jen D."/>
            <person name="Larson L."/>
            <person name="Mehta T."/>
            <person name="Neiman D."/>
            <person name="Pearson M."/>
            <person name="Roberts A."/>
            <person name="Saif S."/>
            <person name="Shea T."/>
            <person name="Shenoy N."/>
            <person name="Sisk P."/>
            <person name="Stolte C."/>
            <person name="Sykes S."/>
            <person name="Walk T."/>
            <person name="White J."/>
            <person name="Yandava C."/>
            <person name="Haas B."/>
            <person name="Nusbaum C."/>
            <person name="Birren B."/>
        </authorList>
    </citation>
    <scope>NUCLEOTIDE SEQUENCE [LARGE SCALE GENOMIC DNA]</scope>
    <source>
        <strain evidence="5">ATCC 64411 / 73-15</strain>
    </source>
</reference>
<keyword evidence="5" id="KW-1185">Reference proteome</keyword>
<dbReference type="InterPro" id="IPR050317">
    <property type="entry name" value="Plant_Fungal_Acyltransferase"/>
</dbReference>
<reference evidence="3" key="1">
    <citation type="submission" date="2010-05" db="EMBL/GenBank/DDBJ databases">
        <title>The Genome Sequence of Magnaporthe poae strain ATCC 64411.</title>
        <authorList>
            <consortium name="The Broad Institute Genome Sequencing Platform"/>
            <consortium name="Broad Institute Genome Sequencing Center for Infectious Disease"/>
            <person name="Ma L.-J."/>
            <person name="Dead R."/>
            <person name="Young S."/>
            <person name="Zeng Q."/>
            <person name="Koehrsen M."/>
            <person name="Alvarado L."/>
            <person name="Berlin A."/>
            <person name="Chapman S.B."/>
            <person name="Chen Z."/>
            <person name="Freedman E."/>
            <person name="Gellesch M."/>
            <person name="Goldberg J."/>
            <person name="Griggs A."/>
            <person name="Gujja S."/>
            <person name="Heilman E.R."/>
            <person name="Heiman D."/>
            <person name="Hepburn T."/>
            <person name="Howarth C."/>
            <person name="Jen D."/>
            <person name="Larson L."/>
            <person name="Mehta T."/>
            <person name="Neiman D."/>
            <person name="Pearson M."/>
            <person name="Roberts A."/>
            <person name="Saif S."/>
            <person name="Shea T."/>
            <person name="Shenoy N."/>
            <person name="Sisk P."/>
            <person name="Stolte C."/>
            <person name="Sykes S."/>
            <person name="Walk T."/>
            <person name="White J."/>
            <person name="Yandava C."/>
            <person name="Haas B."/>
            <person name="Nusbaum C."/>
            <person name="Birren B."/>
        </authorList>
    </citation>
    <scope>NUCLEOTIDE SEQUENCE</scope>
    <source>
        <strain evidence="3">ATCC 64411</strain>
    </source>
</reference>
<dbReference type="PANTHER" id="PTHR31642:SF310">
    <property type="entry name" value="FATTY ALCOHOL:CAFFEOYL-COA ACYLTRANSFERASE"/>
    <property type="match status" value="1"/>
</dbReference>
<name>A0A0C4DXB1_MAGP6</name>
<dbReference type="OrthoDB" id="1862401at2759"/>
<feature type="region of interest" description="Disordered" evidence="2">
    <location>
        <begin position="213"/>
        <end position="232"/>
    </location>
</feature>
<dbReference type="STRING" id="644358.A0A0C4DXB1"/>
<organism evidence="4 5">
    <name type="scientific">Magnaporthiopsis poae (strain ATCC 64411 / 73-15)</name>
    <name type="common">Kentucky bluegrass fungus</name>
    <name type="synonym">Magnaporthe poae</name>
    <dbReference type="NCBI Taxonomy" id="644358"/>
    <lineage>
        <taxon>Eukaryota</taxon>
        <taxon>Fungi</taxon>
        <taxon>Dikarya</taxon>
        <taxon>Ascomycota</taxon>
        <taxon>Pezizomycotina</taxon>
        <taxon>Sordariomycetes</taxon>
        <taxon>Sordariomycetidae</taxon>
        <taxon>Magnaporthales</taxon>
        <taxon>Magnaporthaceae</taxon>
        <taxon>Magnaporthiopsis</taxon>
    </lineage>
</organism>
<evidence type="ECO:0000313" key="3">
    <source>
        <dbReference type="EMBL" id="KLU85630.1"/>
    </source>
</evidence>
<dbReference type="GO" id="GO:0016747">
    <property type="term" value="F:acyltransferase activity, transferring groups other than amino-acyl groups"/>
    <property type="evidence" value="ECO:0007669"/>
    <property type="project" value="TreeGrafter"/>
</dbReference>
<dbReference type="EMBL" id="ADBL01001087">
    <property type="status" value="NOT_ANNOTATED_CDS"/>
    <property type="molecule type" value="Genomic_DNA"/>
</dbReference>
<dbReference type="PANTHER" id="PTHR31642">
    <property type="entry name" value="TRICHOTHECENE 3-O-ACETYLTRANSFERASE"/>
    <property type="match status" value="1"/>
</dbReference>
<dbReference type="EnsemblFungi" id="MAPG_04652T0">
    <property type="protein sequence ID" value="MAPG_04652T0"/>
    <property type="gene ID" value="MAPG_04652"/>
</dbReference>
<dbReference type="VEuPathDB" id="FungiDB:MAPG_04652"/>
<gene>
    <name evidence="3" type="ORF">MAPG_04652</name>
</gene>
<protein>
    <recommendedName>
        <fullName evidence="6">Trichothecene 3-O-acetyltransferase</fullName>
    </recommendedName>
</protein>
<evidence type="ECO:0000256" key="1">
    <source>
        <dbReference type="ARBA" id="ARBA00022679"/>
    </source>
</evidence>
<evidence type="ECO:0000313" key="4">
    <source>
        <dbReference type="EnsemblFungi" id="MAPG_04652T0"/>
    </source>
</evidence>
<keyword evidence="1" id="KW-0808">Transferase</keyword>
<dbReference type="EMBL" id="GL876968">
    <property type="protein sequence ID" value="KLU85630.1"/>
    <property type="molecule type" value="Genomic_DNA"/>
</dbReference>
<dbReference type="Proteomes" id="UP000011715">
    <property type="component" value="Unassembled WGS sequence"/>
</dbReference>
<sequence length="593" mass="64079">MDGTAFPVSGTRMLPLTVLDQVAPRIYVRLVFTFRLQDGYNPDDARKHLEARLHHSFRRWPFLAGQLRPVITEADGDDSNTAADNGGIIMDTGSRGSLELVFDPDDTHAMDPRLRPDIFRYDALEKVLIGGEAISYDTLVARGMPPSAMDKDVFSLSPQHPQPGASCPPVTLKATELAGGGGLFLCFAFHHGILDGGFIRTFLDYFASGEEALEDDNGDDDDDDDDDDNDYDYEAELSSMSSLLDETVQQEEEEHAVLRHDELPEYDFGDGYELAGAETDGGTDSSRATCRIFRFDHAVLQELHGMAVEQQPHDGFLSTVDVLCALVQVHVCRARYKAGLLRGGGGRIGPDEPAAFSTAGDFRDRGATARRSRGSWGNMWAQVMVMDSGATVRRLIALHDDDNDAVAVPEDPIPAVLAQARRIRAAIAAAGADADYMPKRIALARRLLASDVGSSISSSMSSSISSNMSSSISISSASTSTSISCGDDEAHAVLGAAHGRALQPGRAGLGCSVWAHMGADACFAIPGTEGDGRADFVRKTWSASDGSMNVMQRRGGTKAGREPWEVLLALRREDMEVLCRDDELGRWASGWVE</sequence>
<evidence type="ECO:0008006" key="6">
    <source>
        <dbReference type="Google" id="ProtNLM"/>
    </source>
</evidence>
<reference evidence="4" key="5">
    <citation type="submission" date="2015-06" db="UniProtKB">
        <authorList>
            <consortium name="EnsemblFungi"/>
        </authorList>
    </citation>
    <scope>IDENTIFICATION</scope>
    <source>
        <strain evidence="4">ATCC 64411</strain>
    </source>
</reference>
<accession>A0A0C4DXB1</accession>
<dbReference type="InterPro" id="IPR023213">
    <property type="entry name" value="CAT-like_dom_sf"/>
</dbReference>
<dbReference type="AlphaFoldDB" id="A0A0C4DXB1"/>
<reference evidence="3" key="3">
    <citation type="submission" date="2011-03" db="EMBL/GenBank/DDBJ databases">
        <title>Annotation of Magnaporthe poae ATCC 64411.</title>
        <authorList>
            <person name="Ma L.-J."/>
            <person name="Dead R."/>
            <person name="Young S.K."/>
            <person name="Zeng Q."/>
            <person name="Gargeya S."/>
            <person name="Fitzgerald M."/>
            <person name="Haas B."/>
            <person name="Abouelleil A."/>
            <person name="Alvarado L."/>
            <person name="Arachchi H.M."/>
            <person name="Berlin A."/>
            <person name="Brown A."/>
            <person name="Chapman S.B."/>
            <person name="Chen Z."/>
            <person name="Dunbar C."/>
            <person name="Freedman E."/>
            <person name="Gearin G."/>
            <person name="Gellesch M."/>
            <person name="Goldberg J."/>
            <person name="Griggs A."/>
            <person name="Gujja S."/>
            <person name="Heiman D."/>
            <person name="Howarth C."/>
            <person name="Larson L."/>
            <person name="Lui A."/>
            <person name="MacDonald P.J.P."/>
            <person name="Mehta T."/>
            <person name="Montmayeur A."/>
            <person name="Murphy C."/>
            <person name="Neiman D."/>
            <person name="Pearson M."/>
            <person name="Priest M."/>
            <person name="Roberts A."/>
            <person name="Saif S."/>
            <person name="Shea T."/>
            <person name="Shenoy N."/>
            <person name="Sisk P."/>
            <person name="Stolte C."/>
            <person name="Sykes S."/>
            <person name="Yandava C."/>
            <person name="Wortman J."/>
            <person name="Nusbaum C."/>
            <person name="Birren B."/>
        </authorList>
    </citation>
    <scope>NUCLEOTIDE SEQUENCE</scope>
    <source>
        <strain evidence="3">ATCC 64411</strain>
    </source>
</reference>
<proteinExistence type="predicted"/>
<dbReference type="eggNOG" id="ENOG502RX24">
    <property type="taxonomic scope" value="Eukaryota"/>
</dbReference>
<dbReference type="Gene3D" id="3.30.559.10">
    <property type="entry name" value="Chloramphenicol acetyltransferase-like domain"/>
    <property type="match status" value="2"/>
</dbReference>